<dbReference type="Gene3D" id="1.20.1600.10">
    <property type="entry name" value="Outer membrane efflux proteins (OEP)"/>
    <property type="match status" value="1"/>
</dbReference>
<dbReference type="GO" id="GO:0015288">
    <property type="term" value="F:porin activity"/>
    <property type="evidence" value="ECO:0007669"/>
    <property type="project" value="TreeGrafter"/>
</dbReference>
<evidence type="ECO:0000256" key="5">
    <source>
        <dbReference type="ARBA" id="ARBA00022692"/>
    </source>
</evidence>
<feature type="chain" id="PRO_5040968301" evidence="9">
    <location>
        <begin position="31"/>
        <end position="470"/>
    </location>
</feature>
<keyword evidence="9" id="KW-0732">Signal</keyword>
<evidence type="ECO:0000256" key="3">
    <source>
        <dbReference type="ARBA" id="ARBA00022448"/>
    </source>
</evidence>
<dbReference type="AlphaFoldDB" id="A0A9X2Q5M4"/>
<keyword evidence="4" id="KW-1134">Transmembrane beta strand</keyword>
<protein>
    <submittedName>
        <fullName evidence="10">Outer membrane protein</fullName>
    </submittedName>
</protein>
<evidence type="ECO:0000256" key="8">
    <source>
        <dbReference type="SAM" id="Coils"/>
    </source>
</evidence>
<keyword evidence="7" id="KW-0998">Cell outer membrane</keyword>
<dbReference type="GO" id="GO:1990281">
    <property type="term" value="C:efflux pump complex"/>
    <property type="evidence" value="ECO:0007669"/>
    <property type="project" value="TreeGrafter"/>
</dbReference>
<evidence type="ECO:0000256" key="7">
    <source>
        <dbReference type="ARBA" id="ARBA00023237"/>
    </source>
</evidence>
<dbReference type="PANTHER" id="PTHR30026:SF20">
    <property type="entry name" value="OUTER MEMBRANE PROTEIN TOLC"/>
    <property type="match status" value="1"/>
</dbReference>
<keyword evidence="6" id="KW-0472">Membrane</keyword>
<dbReference type="PANTHER" id="PTHR30026">
    <property type="entry name" value="OUTER MEMBRANE PROTEIN TOLC"/>
    <property type="match status" value="1"/>
</dbReference>
<feature type="coiled-coil region" evidence="8">
    <location>
        <begin position="352"/>
        <end position="411"/>
    </location>
</feature>
<sequence>MRRLPLFRPVSTGLSLLAVLFAFGAAPATAQMRPPQDTTQVTFDEAVRTALDQNTNIKRAQAQARQSNVQVRSEWTDFAPNLSIDSDVTRRVGRNFSQVTGDFTTQSTDFFNLSGQSSITLFNGFENISSLREAREQAGADQTNLKRTRREVVFDVMDQFISLVESREIVRVRREQVAAQRQRLRQIEQFVEAGSRPESDLFTAEADLADAEQQLLQGKREREVTQTRLIQTLQLNPREAYDFRVPDLEGATLDSSRQELPALIDEAFQKRLDLRVAEAERRAAEQGVRSARSAYYPTLSLSGSYGTDWSSQGVRGDVSDDFTNQLDVNRGGGLSLSISIPIFDRLQRSNQVEQAQVQAQDAEYALQDQRQEIALQVRQSYLDYRNAVQQLEAANKRLRAAERARTAAQERYELGSADIVELQNAIRDYVDAASQQVRARYELFFQQKRIDYNVGRLSPSAPLLGAPAKP</sequence>
<gene>
    <name evidence="10" type="ORF">GGP71_002361</name>
</gene>
<reference evidence="10" key="1">
    <citation type="submission" date="2022-08" db="EMBL/GenBank/DDBJ databases">
        <title>Genomic Encyclopedia of Type Strains, Phase V (KMG-V): Genome sequencing to study the core and pangenomes of soil and plant-associated prokaryotes.</title>
        <authorList>
            <person name="Whitman W."/>
        </authorList>
    </citation>
    <scope>NUCLEOTIDE SEQUENCE</scope>
    <source>
        <strain evidence="10">0</strain>
    </source>
</reference>
<keyword evidence="5" id="KW-0812">Transmembrane</keyword>
<proteinExistence type="inferred from homology"/>
<feature type="signal peptide" evidence="9">
    <location>
        <begin position="1"/>
        <end position="30"/>
    </location>
</feature>
<dbReference type="RefSeq" id="WP_259080606.1">
    <property type="nucleotide sequence ID" value="NZ_JANUAU010000007.1"/>
</dbReference>
<dbReference type="InterPro" id="IPR051906">
    <property type="entry name" value="TolC-like"/>
</dbReference>
<dbReference type="InterPro" id="IPR003423">
    <property type="entry name" value="OMP_efflux"/>
</dbReference>
<evidence type="ECO:0000313" key="11">
    <source>
        <dbReference type="Proteomes" id="UP001155027"/>
    </source>
</evidence>
<evidence type="ECO:0000256" key="4">
    <source>
        <dbReference type="ARBA" id="ARBA00022452"/>
    </source>
</evidence>
<evidence type="ECO:0000256" key="9">
    <source>
        <dbReference type="SAM" id="SignalP"/>
    </source>
</evidence>
<dbReference type="GO" id="GO:0009279">
    <property type="term" value="C:cell outer membrane"/>
    <property type="evidence" value="ECO:0007669"/>
    <property type="project" value="UniProtKB-SubCell"/>
</dbReference>
<dbReference type="GO" id="GO:0015562">
    <property type="term" value="F:efflux transmembrane transporter activity"/>
    <property type="evidence" value="ECO:0007669"/>
    <property type="project" value="InterPro"/>
</dbReference>
<organism evidence="10 11">
    <name type="scientific">Salinibacter ruber</name>
    <dbReference type="NCBI Taxonomy" id="146919"/>
    <lineage>
        <taxon>Bacteria</taxon>
        <taxon>Pseudomonadati</taxon>
        <taxon>Rhodothermota</taxon>
        <taxon>Rhodothermia</taxon>
        <taxon>Rhodothermales</taxon>
        <taxon>Salinibacteraceae</taxon>
        <taxon>Salinibacter</taxon>
    </lineage>
</organism>
<dbReference type="Pfam" id="PF02321">
    <property type="entry name" value="OEP"/>
    <property type="match status" value="2"/>
</dbReference>
<dbReference type="SUPFAM" id="SSF56954">
    <property type="entry name" value="Outer membrane efflux proteins (OEP)"/>
    <property type="match status" value="1"/>
</dbReference>
<comment type="subcellular location">
    <subcellularLocation>
        <location evidence="1">Cell outer membrane</location>
    </subcellularLocation>
</comment>
<comment type="caution">
    <text evidence="10">The sequence shown here is derived from an EMBL/GenBank/DDBJ whole genome shotgun (WGS) entry which is preliminary data.</text>
</comment>
<keyword evidence="8" id="KW-0175">Coiled coil</keyword>
<comment type="similarity">
    <text evidence="2">Belongs to the outer membrane factor (OMF) (TC 1.B.17) family.</text>
</comment>
<dbReference type="EMBL" id="JANUAU010000007">
    <property type="protein sequence ID" value="MCS3678430.1"/>
    <property type="molecule type" value="Genomic_DNA"/>
</dbReference>
<evidence type="ECO:0000313" key="10">
    <source>
        <dbReference type="EMBL" id="MCS3678430.1"/>
    </source>
</evidence>
<evidence type="ECO:0000256" key="1">
    <source>
        <dbReference type="ARBA" id="ARBA00004442"/>
    </source>
</evidence>
<dbReference type="Proteomes" id="UP001155027">
    <property type="component" value="Unassembled WGS sequence"/>
</dbReference>
<name>A0A9X2Q5M4_9BACT</name>
<accession>A0A9X2Q5M4</accession>
<evidence type="ECO:0000256" key="6">
    <source>
        <dbReference type="ARBA" id="ARBA00023136"/>
    </source>
</evidence>
<evidence type="ECO:0000256" key="2">
    <source>
        <dbReference type="ARBA" id="ARBA00007613"/>
    </source>
</evidence>
<feature type="coiled-coil region" evidence="8">
    <location>
        <begin position="201"/>
        <end position="228"/>
    </location>
</feature>
<keyword evidence="3" id="KW-0813">Transport</keyword>